<reference evidence="1" key="1">
    <citation type="submission" date="2015-10" db="EMBL/GenBank/DDBJ databases">
        <authorList>
            <person name="Gilbert D.G."/>
        </authorList>
    </citation>
    <scope>NUCLEOTIDE SEQUENCE</scope>
    <source>
        <strain evidence="1">Phyl III-seqv23</strain>
    </source>
</reference>
<dbReference type="InterPro" id="IPR058702">
    <property type="entry name" value="MafI2-like"/>
</dbReference>
<dbReference type="EMBL" id="LN899819">
    <property type="protein sequence ID" value="CUV13296.1"/>
    <property type="molecule type" value="Genomic_DNA"/>
</dbReference>
<name>A0A0S4TT95_RALSL</name>
<evidence type="ECO:0000313" key="1">
    <source>
        <dbReference type="EMBL" id="CUV13296.1"/>
    </source>
</evidence>
<protein>
    <submittedName>
        <fullName evidence="1">Uncharacterized protein</fullName>
    </submittedName>
</protein>
<organism evidence="1">
    <name type="scientific">Ralstonia solanacearum</name>
    <name type="common">Pseudomonas solanacearum</name>
    <dbReference type="NCBI Taxonomy" id="305"/>
    <lineage>
        <taxon>Bacteria</taxon>
        <taxon>Pseudomonadati</taxon>
        <taxon>Pseudomonadota</taxon>
        <taxon>Betaproteobacteria</taxon>
        <taxon>Burkholderiales</taxon>
        <taxon>Burkholderiaceae</taxon>
        <taxon>Ralstonia</taxon>
        <taxon>Ralstonia solanacearum species complex</taxon>
    </lineage>
</organism>
<sequence>MNGSLRVRLLLATQMALLGRISPNIRAISCGFFDGSIKAKAVFDGAILDSDREMMEEVG</sequence>
<accession>A0A0S4TT95</accession>
<proteinExistence type="predicted"/>
<dbReference type="AlphaFoldDB" id="A0A0S4TT95"/>
<dbReference type="Pfam" id="PF26541">
    <property type="entry name" value="MafI2"/>
    <property type="match status" value="1"/>
</dbReference>
<gene>
    <name evidence="1" type="ORF">RUN39_v1_560004</name>
</gene>